<dbReference type="RefSeq" id="WP_146855430.1">
    <property type="nucleotide sequence ID" value="NZ_BAAAHR010000003.1"/>
</dbReference>
<evidence type="ECO:0000313" key="4">
    <source>
        <dbReference type="EMBL" id="MBA8814911.1"/>
    </source>
</evidence>
<dbReference type="EMBL" id="JACGWW010000011">
    <property type="protein sequence ID" value="MBA8814911.1"/>
    <property type="molecule type" value="Genomic_DNA"/>
</dbReference>
<keyword evidence="1" id="KW-0812">Transmembrane</keyword>
<evidence type="ECO:0000313" key="6">
    <source>
        <dbReference type="Proteomes" id="UP000522688"/>
    </source>
</evidence>
<dbReference type="InterPro" id="IPR009937">
    <property type="entry name" value="Phage_holin_3_6"/>
</dbReference>
<protein>
    <submittedName>
        <fullName evidence="4">Putative membrane protein YqjE</fullName>
    </submittedName>
</protein>
<reference evidence="4 6" key="2">
    <citation type="submission" date="2020-07" db="EMBL/GenBank/DDBJ databases">
        <title>Sequencing the genomes of 1000 actinobacteria strains.</title>
        <authorList>
            <person name="Klenk H.-P."/>
        </authorList>
    </citation>
    <scope>NUCLEOTIDE SEQUENCE [LARGE SCALE GENOMIC DNA]</scope>
    <source>
        <strain evidence="4 6">DSM 10309</strain>
    </source>
</reference>
<evidence type="ECO:0000313" key="3">
    <source>
        <dbReference type="EMBL" id="MBA8814778.1"/>
    </source>
</evidence>
<reference evidence="2 5" key="1">
    <citation type="submission" date="2019-07" db="EMBL/GenBank/DDBJ databases">
        <title>Whole genome shotgun sequence of Frigoribacterium faeni NBRC 103066.</title>
        <authorList>
            <person name="Hosoyama A."/>
            <person name="Uohara A."/>
            <person name="Ohji S."/>
            <person name="Ichikawa N."/>
        </authorList>
    </citation>
    <scope>NUCLEOTIDE SEQUENCE [LARGE SCALE GENOMIC DNA]</scope>
    <source>
        <strain evidence="2 5">NBRC 103066</strain>
    </source>
</reference>
<sequence>MTDSTRSDRIRHDSGSRTRSRSLFTLLHDVPTLVTDLVKGEIALLKSEIIGTLKAFGLGAGFVVGALVLVFAALGVLLTAIVLLIAIWLPGWLSALIVAVALLIGAGILGWVGYKKIKVGLPVVPEKTLASLKRDVRAIKGVGTIPRTRLDES</sequence>
<dbReference type="EMBL" id="JACGWW010000008">
    <property type="protein sequence ID" value="MBA8814778.1"/>
    <property type="molecule type" value="Genomic_DNA"/>
</dbReference>
<dbReference type="AlphaFoldDB" id="A0A7W3JL57"/>
<dbReference type="Proteomes" id="UP000321154">
    <property type="component" value="Unassembled WGS sequence"/>
</dbReference>
<accession>A0A7W3JL57</accession>
<dbReference type="Proteomes" id="UP000522688">
    <property type="component" value="Unassembled WGS sequence"/>
</dbReference>
<keyword evidence="1" id="KW-0472">Membrane</keyword>
<evidence type="ECO:0000313" key="5">
    <source>
        <dbReference type="Proteomes" id="UP000321154"/>
    </source>
</evidence>
<gene>
    <name evidence="3" type="ORF">FB463_003053</name>
    <name evidence="4" type="ORF">FB463_003188</name>
    <name evidence="2" type="ORF">FFA01_18780</name>
</gene>
<keyword evidence="1" id="KW-1133">Transmembrane helix</keyword>
<keyword evidence="5" id="KW-1185">Reference proteome</keyword>
<dbReference type="OrthoDB" id="5118910at2"/>
<evidence type="ECO:0000256" key="1">
    <source>
        <dbReference type="SAM" id="Phobius"/>
    </source>
</evidence>
<dbReference type="EMBL" id="BJUV01000017">
    <property type="protein sequence ID" value="GEK83569.1"/>
    <property type="molecule type" value="Genomic_DNA"/>
</dbReference>
<evidence type="ECO:0000313" key="2">
    <source>
        <dbReference type="EMBL" id="GEK83569.1"/>
    </source>
</evidence>
<proteinExistence type="predicted"/>
<organism evidence="4 6">
    <name type="scientific">Frigoribacterium faeni</name>
    <dbReference type="NCBI Taxonomy" id="145483"/>
    <lineage>
        <taxon>Bacteria</taxon>
        <taxon>Bacillati</taxon>
        <taxon>Actinomycetota</taxon>
        <taxon>Actinomycetes</taxon>
        <taxon>Micrococcales</taxon>
        <taxon>Microbacteriaceae</taxon>
        <taxon>Frigoribacterium</taxon>
    </lineage>
</organism>
<feature type="transmembrane region" description="Helical" evidence="1">
    <location>
        <begin position="95"/>
        <end position="114"/>
    </location>
</feature>
<name>A0A7W3JL57_9MICO</name>
<dbReference type="Pfam" id="PF07332">
    <property type="entry name" value="Phage_holin_3_6"/>
    <property type="match status" value="1"/>
</dbReference>
<feature type="transmembrane region" description="Helical" evidence="1">
    <location>
        <begin position="56"/>
        <end position="89"/>
    </location>
</feature>
<comment type="caution">
    <text evidence="4">The sequence shown here is derived from an EMBL/GenBank/DDBJ whole genome shotgun (WGS) entry which is preliminary data.</text>
</comment>